<evidence type="ECO:0000313" key="2">
    <source>
        <dbReference type="EMBL" id="MCT7967770.1"/>
    </source>
</evidence>
<organism evidence="2 3">
    <name type="scientific">Laspinema palackyanum D2a</name>
    <dbReference type="NCBI Taxonomy" id="2953684"/>
    <lineage>
        <taxon>Bacteria</taxon>
        <taxon>Bacillati</taxon>
        <taxon>Cyanobacteriota</taxon>
        <taxon>Cyanophyceae</taxon>
        <taxon>Oscillatoriophycideae</taxon>
        <taxon>Oscillatoriales</taxon>
        <taxon>Laspinemataceae</taxon>
        <taxon>Laspinema</taxon>
        <taxon>Laspinema palackyanum</taxon>
    </lineage>
</organism>
<feature type="region of interest" description="Disordered" evidence="1">
    <location>
        <begin position="57"/>
        <end position="76"/>
    </location>
</feature>
<evidence type="ECO:0000256" key="1">
    <source>
        <dbReference type="SAM" id="MobiDB-lite"/>
    </source>
</evidence>
<dbReference type="Proteomes" id="UP001525890">
    <property type="component" value="Unassembled WGS sequence"/>
</dbReference>
<dbReference type="RefSeq" id="WP_368007332.1">
    <property type="nucleotide sequence ID" value="NZ_JAMXFF010000023.1"/>
</dbReference>
<feature type="compositionally biased region" description="Basic and acidic residues" evidence="1">
    <location>
        <begin position="57"/>
        <end position="66"/>
    </location>
</feature>
<accession>A0ABT2MUW5</accession>
<sequence length="76" mass="8356">MGIERRMSRDIFAITEIVELKQPCFTSTGVLYPGLYPVGQLPDVAFEMGLVDRVYPERGKAGKEEQQSPPDEPGGG</sequence>
<evidence type="ECO:0000313" key="3">
    <source>
        <dbReference type="Proteomes" id="UP001525890"/>
    </source>
</evidence>
<protein>
    <submittedName>
        <fullName evidence="2">Uncharacterized protein</fullName>
    </submittedName>
</protein>
<comment type="caution">
    <text evidence="2">The sequence shown here is derived from an EMBL/GenBank/DDBJ whole genome shotgun (WGS) entry which is preliminary data.</text>
</comment>
<gene>
    <name evidence="2" type="ORF">NG799_15615</name>
</gene>
<proteinExistence type="predicted"/>
<reference evidence="2 3" key="1">
    <citation type="journal article" date="2022" name="Front. Microbiol.">
        <title>High genomic differentiation and limited gene flow indicate recent cryptic speciation within the genus Laspinema (cyanobacteria).</title>
        <authorList>
            <person name="Stanojkovic A."/>
            <person name="Skoupy S."/>
            <person name="Skaloud P."/>
            <person name="Dvorak P."/>
        </authorList>
    </citation>
    <scope>NUCLEOTIDE SEQUENCE [LARGE SCALE GENOMIC DNA]</scope>
    <source>
        <strain evidence="2 3">D2a</strain>
    </source>
</reference>
<keyword evidence="3" id="KW-1185">Reference proteome</keyword>
<name>A0ABT2MUW5_9CYAN</name>
<dbReference type="EMBL" id="JAMXFF010000023">
    <property type="protein sequence ID" value="MCT7967770.1"/>
    <property type="molecule type" value="Genomic_DNA"/>
</dbReference>